<evidence type="ECO:0000313" key="3">
    <source>
        <dbReference type="Proteomes" id="UP000691718"/>
    </source>
</evidence>
<evidence type="ECO:0000313" key="2">
    <source>
        <dbReference type="EMBL" id="CAG4967472.1"/>
    </source>
</evidence>
<dbReference type="OrthoDB" id="7490362at2759"/>
<feature type="region of interest" description="Disordered" evidence="1">
    <location>
        <begin position="1"/>
        <end position="70"/>
    </location>
</feature>
<sequence length="134" mass="14795">MPAPEIQRENRKGHEKRTIEIATYQPTGSLPQPRESTQEGCTTIIRRGSKCKEGSFNPSKRPASVRPRSPKSVAVVMTLQPGAEDRGLTCAKVLTETRKKINFGDLGISAVLTGGHWSLYFRRTRSNEKADSLG</sequence>
<comment type="caution">
    <text evidence="2">The sequence shown here is derived from an EMBL/GenBank/DDBJ whole genome shotgun (WGS) entry which is preliminary data.</text>
</comment>
<dbReference type="EMBL" id="CAJQZP010000541">
    <property type="protein sequence ID" value="CAG4967472.1"/>
    <property type="molecule type" value="Genomic_DNA"/>
</dbReference>
<accession>A0A8S3WLM3</accession>
<organism evidence="2 3">
    <name type="scientific">Parnassius apollo</name>
    <name type="common">Apollo butterfly</name>
    <name type="synonym">Papilio apollo</name>
    <dbReference type="NCBI Taxonomy" id="110799"/>
    <lineage>
        <taxon>Eukaryota</taxon>
        <taxon>Metazoa</taxon>
        <taxon>Ecdysozoa</taxon>
        <taxon>Arthropoda</taxon>
        <taxon>Hexapoda</taxon>
        <taxon>Insecta</taxon>
        <taxon>Pterygota</taxon>
        <taxon>Neoptera</taxon>
        <taxon>Endopterygota</taxon>
        <taxon>Lepidoptera</taxon>
        <taxon>Glossata</taxon>
        <taxon>Ditrysia</taxon>
        <taxon>Papilionoidea</taxon>
        <taxon>Papilionidae</taxon>
        <taxon>Parnassiinae</taxon>
        <taxon>Parnassini</taxon>
        <taxon>Parnassius</taxon>
        <taxon>Parnassius</taxon>
    </lineage>
</organism>
<feature type="compositionally biased region" description="Basic and acidic residues" evidence="1">
    <location>
        <begin position="1"/>
        <end position="19"/>
    </location>
</feature>
<proteinExistence type="predicted"/>
<gene>
    <name evidence="2" type="ORF">PAPOLLO_LOCUS7796</name>
</gene>
<name>A0A8S3WLM3_PARAO</name>
<dbReference type="Proteomes" id="UP000691718">
    <property type="component" value="Unassembled WGS sequence"/>
</dbReference>
<reference evidence="2" key="1">
    <citation type="submission" date="2021-04" db="EMBL/GenBank/DDBJ databases">
        <authorList>
            <person name="Tunstrom K."/>
        </authorList>
    </citation>
    <scope>NUCLEOTIDE SEQUENCE</scope>
</reference>
<keyword evidence="3" id="KW-1185">Reference proteome</keyword>
<protein>
    <submittedName>
        <fullName evidence="2">(apollo) hypothetical protein</fullName>
    </submittedName>
</protein>
<dbReference type="AlphaFoldDB" id="A0A8S3WLM3"/>
<evidence type="ECO:0000256" key="1">
    <source>
        <dbReference type="SAM" id="MobiDB-lite"/>
    </source>
</evidence>
<feature type="compositionally biased region" description="Polar residues" evidence="1">
    <location>
        <begin position="24"/>
        <end position="41"/>
    </location>
</feature>